<keyword evidence="4 6" id="KW-0472">Membrane</keyword>
<evidence type="ECO:0000256" key="5">
    <source>
        <dbReference type="SAM" id="MobiDB-lite"/>
    </source>
</evidence>
<dbReference type="Pfam" id="PF04228">
    <property type="entry name" value="Zn_peptidase"/>
    <property type="match status" value="1"/>
</dbReference>
<feature type="region of interest" description="Disordered" evidence="5">
    <location>
        <begin position="69"/>
        <end position="88"/>
    </location>
</feature>
<evidence type="ECO:0000256" key="4">
    <source>
        <dbReference type="ARBA" id="ARBA00023136"/>
    </source>
</evidence>
<dbReference type="GO" id="GO:0016020">
    <property type="term" value="C:membrane"/>
    <property type="evidence" value="ECO:0007669"/>
    <property type="project" value="UniProtKB-SubCell"/>
</dbReference>
<evidence type="ECO:0000313" key="7">
    <source>
        <dbReference type="EMBL" id="MBB3174253.1"/>
    </source>
</evidence>
<organism evidence="7 9">
    <name type="scientific">Endobacter medicaginis</name>
    <dbReference type="NCBI Taxonomy" id="1181271"/>
    <lineage>
        <taxon>Bacteria</taxon>
        <taxon>Pseudomonadati</taxon>
        <taxon>Pseudomonadota</taxon>
        <taxon>Alphaproteobacteria</taxon>
        <taxon>Acetobacterales</taxon>
        <taxon>Acetobacteraceae</taxon>
        <taxon>Endobacter</taxon>
    </lineage>
</organism>
<evidence type="ECO:0000313" key="10">
    <source>
        <dbReference type="Proteomes" id="UP000565205"/>
    </source>
</evidence>
<sequence>MRLDDQRESSNIDDERGADTSGIGGAGGGFGGGRMRIGGIGAIAVVLVGMYFGIDPRLILGLLDGSGGSVQTQQSQAPHPQQTAQEDSQRRFVAKVLGSTEDVWTQQFQAMGRTYHPPHLVLFTDVIQSGCGVAQSATGPFYCPADGRVYLDTAFFQELQGRLGAGGDFARAYVIAHEIGHHVQDELGLMQRTDELRQRLDERGRNALSVRVELQADCYAGVWAKQADDAKHILETGDVEQGITAAAAVGDDRLQRMSRGTVSPDSFTHGSSAQRVAWFKRGFAGGAIGACDTFARNADVE</sequence>
<dbReference type="RefSeq" id="WP_176621794.1">
    <property type="nucleotide sequence ID" value="NZ_JABXXQ010000011.1"/>
</dbReference>
<protein>
    <submittedName>
        <fullName evidence="8">Neutral zinc metallopeptidase</fullName>
    </submittedName>
</protein>
<dbReference type="EMBL" id="JACHXV010000006">
    <property type="protein sequence ID" value="MBB3174253.1"/>
    <property type="molecule type" value="Genomic_DNA"/>
</dbReference>
<feature type="region of interest" description="Disordered" evidence="5">
    <location>
        <begin position="1"/>
        <end position="26"/>
    </location>
</feature>
<dbReference type="Proteomes" id="UP000565205">
    <property type="component" value="Unassembled WGS sequence"/>
</dbReference>
<name>A0A839V0Q6_9PROT</name>
<feature type="compositionally biased region" description="Basic and acidic residues" evidence="5">
    <location>
        <begin position="1"/>
        <end position="18"/>
    </location>
</feature>
<evidence type="ECO:0000313" key="9">
    <source>
        <dbReference type="Proteomes" id="UP000557688"/>
    </source>
</evidence>
<evidence type="ECO:0000256" key="3">
    <source>
        <dbReference type="ARBA" id="ARBA00022989"/>
    </source>
</evidence>
<keyword evidence="2 6" id="KW-0812">Transmembrane</keyword>
<keyword evidence="9" id="KW-1185">Reference proteome</keyword>
<dbReference type="AlphaFoldDB" id="A0A839V0Q6"/>
<accession>A0A839V0Q6</accession>
<keyword evidence="3 6" id="KW-1133">Transmembrane helix</keyword>
<dbReference type="EMBL" id="JABXXQ010000011">
    <property type="protein sequence ID" value="NVN29063.1"/>
    <property type="molecule type" value="Genomic_DNA"/>
</dbReference>
<dbReference type="PANTHER" id="PTHR30168:SF0">
    <property type="entry name" value="INNER MEMBRANE PROTEIN"/>
    <property type="match status" value="1"/>
</dbReference>
<dbReference type="PANTHER" id="PTHR30168">
    <property type="entry name" value="PUTATIVE MEMBRANE PROTEIN YPFJ"/>
    <property type="match status" value="1"/>
</dbReference>
<reference evidence="7 9" key="2">
    <citation type="submission" date="2020-08" db="EMBL/GenBank/DDBJ databases">
        <title>Genomic Encyclopedia of Type Strains, Phase III (KMG-III): the genomes of soil and plant-associated and newly described type strains.</title>
        <authorList>
            <person name="Whitman W."/>
        </authorList>
    </citation>
    <scope>NUCLEOTIDE SEQUENCE [LARGE SCALE GENOMIC DNA]</scope>
    <source>
        <strain evidence="7 9">CECT 8088</strain>
    </source>
</reference>
<reference evidence="8 10" key="1">
    <citation type="submission" date="2020-06" db="EMBL/GenBank/DDBJ databases">
        <title>Description of novel acetic acid bacteria.</title>
        <authorList>
            <person name="Sombolestani A."/>
        </authorList>
    </citation>
    <scope>NUCLEOTIDE SEQUENCE [LARGE SCALE GENOMIC DNA]</scope>
    <source>
        <strain evidence="8 10">LMG 26838</strain>
    </source>
</reference>
<dbReference type="Proteomes" id="UP000557688">
    <property type="component" value="Unassembled WGS sequence"/>
</dbReference>
<comment type="caution">
    <text evidence="7">The sequence shown here is derived from an EMBL/GenBank/DDBJ whole genome shotgun (WGS) entry which is preliminary data.</text>
</comment>
<feature type="compositionally biased region" description="Low complexity" evidence="5">
    <location>
        <begin position="69"/>
        <end position="85"/>
    </location>
</feature>
<comment type="subcellular location">
    <subcellularLocation>
        <location evidence="1">Membrane</location>
        <topology evidence="1">Single-pass membrane protein</topology>
    </subcellularLocation>
</comment>
<evidence type="ECO:0000256" key="6">
    <source>
        <dbReference type="SAM" id="Phobius"/>
    </source>
</evidence>
<evidence type="ECO:0000313" key="8">
    <source>
        <dbReference type="EMBL" id="NVN29063.1"/>
    </source>
</evidence>
<dbReference type="InterPro" id="IPR007343">
    <property type="entry name" value="Uncharacterised_pept_Zn_put"/>
</dbReference>
<feature type="transmembrane region" description="Helical" evidence="6">
    <location>
        <begin position="37"/>
        <end position="54"/>
    </location>
</feature>
<proteinExistence type="predicted"/>
<evidence type="ECO:0000256" key="1">
    <source>
        <dbReference type="ARBA" id="ARBA00004167"/>
    </source>
</evidence>
<evidence type="ECO:0000256" key="2">
    <source>
        <dbReference type="ARBA" id="ARBA00022692"/>
    </source>
</evidence>
<gene>
    <name evidence="7" type="ORF">FHR90_002089</name>
    <name evidence="8" type="ORF">HUK83_01720</name>
</gene>